<gene>
    <name evidence="2" type="ORF">OKIOD_LOCUS10502</name>
</gene>
<proteinExistence type="predicted"/>
<keyword evidence="3" id="KW-1185">Reference proteome</keyword>
<evidence type="ECO:0000256" key="1">
    <source>
        <dbReference type="SAM" id="SignalP"/>
    </source>
</evidence>
<sequence length="146" mass="16421">MIISAIFLIFSAFAQECPLDYNYCKILCETDYCISICEREYDLCNDNCPCEKNCPFGCEGCDNPICPAEECSDPCYGLESCETFSEAFPAIMQEIRQPTFVLIFLGAFARACPDTELGEECKDISYVTYAELNFLAVDFFARAITV</sequence>
<keyword evidence="1" id="KW-0732">Signal</keyword>
<name>A0ABN7SNV1_OIKDI</name>
<feature type="signal peptide" evidence="1">
    <location>
        <begin position="1"/>
        <end position="16"/>
    </location>
</feature>
<evidence type="ECO:0000313" key="3">
    <source>
        <dbReference type="Proteomes" id="UP001158576"/>
    </source>
</evidence>
<dbReference type="EMBL" id="OU015566">
    <property type="protein sequence ID" value="CAG5104993.1"/>
    <property type="molecule type" value="Genomic_DNA"/>
</dbReference>
<protein>
    <submittedName>
        <fullName evidence="2">Oidioi.mRNA.OKI2018_I69.chr1.g1737.t1.cds</fullName>
    </submittedName>
</protein>
<reference evidence="2 3" key="1">
    <citation type="submission" date="2021-04" db="EMBL/GenBank/DDBJ databases">
        <authorList>
            <person name="Bliznina A."/>
        </authorList>
    </citation>
    <scope>NUCLEOTIDE SEQUENCE [LARGE SCALE GENOMIC DNA]</scope>
</reference>
<accession>A0ABN7SNV1</accession>
<organism evidence="2 3">
    <name type="scientific">Oikopleura dioica</name>
    <name type="common">Tunicate</name>
    <dbReference type="NCBI Taxonomy" id="34765"/>
    <lineage>
        <taxon>Eukaryota</taxon>
        <taxon>Metazoa</taxon>
        <taxon>Chordata</taxon>
        <taxon>Tunicata</taxon>
        <taxon>Appendicularia</taxon>
        <taxon>Copelata</taxon>
        <taxon>Oikopleuridae</taxon>
        <taxon>Oikopleura</taxon>
    </lineage>
</organism>
<evidence type="ECO:0000313" key="2">
    <source>
        <dbReference type="EMBL" id="CAG5104993.1"/>
    </source>
</evidence>
<dbReference type="Proteomes" id="UP001158576">
    <property type="component" value="Chromosome 1"/>
</dbReference>
<feature type="chain" id="PRO_5045272540" evidence="1">
    <location>
        <begin position="17"/>
        <end position="146"/>
    </location>
</feature>